<dbReference type="InterPro" id="IPR030390">
    <property type="entry name" value="MeTrfase_TrmA_AS"/>
</dbReference>
<dbReference type="Gene3D" id="2.40.50.140">
    <property type="entry name" value="Nucleic acid-binding proteins"/>
    <property type="match status" value="1"/>
</dbReference>
<evidence type="ECO:0000256" key="4">
    <source>
        <dbReference type="ARBA" id="ARBA00022691"/>
    </source>
</evidence>
<dbReference type="InterPro" id="IPR010280">
    <property type="entry name" value="U5_MeTrfase_fam"/>
</dbReference>
<evidence type="ECO:0000256" key="5">
    <source>
        <dbReference type="ARBA" id="ARBA00023014"/>
    </source>
</evidence>
<evidence type="ECO:0000256" key="3">
    <source>
        <dbReference type="ARBA" id="ARBA00022679"/>
    </source>
</evidence>
<feature type="binding site" evidence="6">
    <location>
        <position position="269"/>
    </location>
    <ligand>
        <name>S-adenosyl-L-methionine</name>
        <dbReference type="ChEBI" id="CHEBI:59789"/>
    </ligand>
</feature>
<dbReference type="CDD" id="cd02440">
    <property type="entry name" value="AdoMet_MTases"/>
    <property type="match status" value="1"/>
</dbReference>
<dbReference type="Gene3D" id="2.40.50.1070">
    <property type="match status" value="1"/>
</dbReference>
<dbReference type="EMBL" id="CP034348">
    <property type="protein sequence ID" value="QGY00121.1"/>
    <property type="molecule type" value="Genomic_DNA"/>
</dbReference>
<keyword evidence="9" id="KW-1185">Reference proteome</keyword>
<dbReference type="SUPFAM" id="SSF53335">
    <property type="entry name" value="S-adenosyl-L-methionine-dependent methyltransferases"/>
    <property type="match status" value="1"/>
</dbReference>
<evidence type="ECO:0000256" key="7">
    <source>
        <dbReference type="PROSITE-ProRule" id="PRU10015"/>
    </source>
</evidence>
<dbReference type="GO" id="GO:0070041">
    <property type="term" value="F:rRNA (uridine-C5-)-methyltransferase activity"/>
    <property type="evidence" value="ECO:0007669"/>
    <property type="project" value="TreeGrafter"/>
</dbReference>
<reference evidence="9" key="1">
    <citation type="submission" date="2018-12" db="EMBL/GenBank/DDBJ databases">
        <title>Complete genome sequence of Roseovarius sp. MME-070.</title>
        <authorList>
            <person name="Nam Y.-D."/>
            <person name="Kang J."/>
            <person name="Chung W.-H."/>
            <person name="Park Y.S."/>
        </authorList>
    </citation>
    <scope>NUCLEOTIDE SEQUENCE [LARGE SCALE GENOMIC DNA]</scope>
    <source>
        <strain evidence="9">MME-070</strain>
    </source>
</reference>
<dbReference type="GO" id="GO:0051539">
    <property type="term" value="F:4 iron, 4 sulfur cluster binding"/>
    <property type="evidence" value="ECO:0007669"/>
    <property type="project" value="UniProtKB-KW"/>
</dbReference>
<dbReference type="PANTHER" id="PTHR11061">
    <property type="entry name" value="RNA M5U METHYLTRANSFERASE"/>
    <property type="match status" value="1"/>
</dbReference>
<dbReference type="OrthoDB" id="9804590at2"/>
<dbReference type="Proteomes" id="UP000428330">
    <property type="component" value="Chromosome"/>
</dbReference>
<feature type="binding site" evidence="6">
    <location>
        <position position="242"/>
    </location>
    <ligand>
        <name>S-adenosyl-L-methionine</name>
        <dbReference type="ChEBI" id="CHEBI:59789"/>
    </ligand>
</feature>
<dbReference type="InterPro" id="IPR012340">
    <property type="entry name" value="NA-bd_OB-fold"/>
</dbReference>
<proteinExistence type="inferred from homology"/>
<dbReference type="KEGG" id="rom:EI983_18365"/>
<evidence type="ECO:0000256" key="1">
    <source>
        <dbReference type="ARBA" id="ARBA00022485"/>
    </source>
</evidence>
<feature type="binding site" evidence="6">
    <location>
        <position position="337"/>
    </location>
    <ligand>
        <name>S-adenosyl-L-methionine</name>
        <dbReference type="ChEBI" id="CHEBI:59789"/>
    </ligand>
</feature>
<accession>A0A6I6ISC4</accession>
<comment type="similarity">
    <text evidence="6">Belongs to the class I-like SAM-binding methyltransferase superfamily. RNA M5U methyltransferase family.</text>
</comment>
<keyword evidence="1" id="KW-0408">Iron</keyword>
<feature type="binding site" evidence="6">
    <location>
        <position position="289"/>
    </location>
    <ligand>
        <name>S-adenosyl-L-methionine</name>
        <dbReference type="ChEBI" id="CHEBI:59789"/>
    </ligand>
</feature>
<keyword evidence="1" id="KW-0479">Metal-binding</keyword>
<keyword evidence="1" id="KW-0004">4Fe-4S</keyword>
<protein>
    <submittedName>
        <fullName evidence="8">Class I SAM-dependent RNA methyltransferase</fullName>
    </submittedName>
</protein>
<feature type="active site" evidence="7">
    <location>
        <position position="363"/>
    </location>
</feature>
<sequence length="408" mass="43810">MSGTRIIARLGHQGDGVAEGPLFAPYTLPGEEVSGVADGQTLRDVKILTPSPDRVKPACRHFPACGGCKLQHASAPFLAEWKTGIVHQALQAHGLSGSFLPMHVSPAQSRRRAVVKARRTKKGAMVGFHAPASDVIVETPDCQLLHPDLMAAFPAAAALARLGASRKHALSVMLTLSAQGVDVLASVGKPLEPQMRIELAALAEKFDLARLTWDDEPIVTRRPPEQIFGRARVTPPPGAFLQATMDGQAALQADVRAHVAGAKRVVDLFAGCGTFALDLAFAHEVHAVEGDAAMMRALDQAWRKADGLRLVSHEARDLFRRPLMPDELSSFDAAVLDPPRAGAEAQVAELAQAQIPVVAYVSCNPVSFARDAAHLVQNGYEMTALRVVDQFKWSAHVEIVSKFQLRST</sequence>
<organism evidence="8 9">
    <name type="scientific">Roseovarius faecimaris</name>
    <dbReference type="NCBI Taxonomy" id="2494550"/>
    <lineage>
        <taxon>Bacteria</taxon>
        <taxon>Pseudomonadati</taxon>
        <taxon>Pseudomonadota</taxon>
        <taxon>Alphaproteobacteria</taxon>
        <taxon>Rhodobacterales</taxon>
        <taxon>Roseobacteraceae</taxon>
        <taxon>Roseovarius</taxon>
    </lineage>
</organism>
<keyword evidence="4 6" id="KW-0949">S-adenosyl-L-methionine</keyword>
<dbReference type="GO" id="GO:0070475">
    <property type="term" value="P:rRNA base methylation"/>
    <property type="evidence" value="ECO:0007669"/>
    <property type="project" value="TreeGrafter"/>
</dbReference>
<dbReference type="PANTHER" id="PTHR11061:SF49">
    <property type="entry name" value="23S RRNA (URACIL(1939)-C(5))-METHYLTRANSFERASE RLMD"/>
    <property type="match status" value="1"/>
</dbReference>
<keyword evidence="2 6" id="KW-0489">Methyltransferase</keyword>
<evidence type="ECO:0000313" key="9">
    <source>
        <dbReference type="Proteomes" id="UP000428330"/>
    </source>
</evidence>
<dbReference type="PROSITE" id="PS01230">
    <property type="entry name" value="TRMA_1"/>
    <property type="match status" value="1"/>
</dbReference>
<dbReference type="Pfam" id="PF05958">
    <property type="entry name" value="tRNA_U5-meth_tr"/>
    <property type="match status" value="1"/>
</dbReference>
<evidence type="ECO:0000313" key="8">
    <source>
        <dbReference type="EMBL" id="QGY00121.1"/>
    </source>
</evidence>
<dbReference type="RefSeq" id="WP_157708801.1">
    <property type="nucleotide sequence ID" value="NZ_CP034348.1"/>
</dbReference>
<evidence type="ECO:0000256" key="2">
    <source>
        <dbReference type="ARBA" id="ARBA00022603"/>
    </source>
</evidence>
<dbReference type="InterPro" id="IPR029063">
    <property type="entry name" value="SAM-dependent_MTases_sf"/>
</dbReference>
<keyword evidence="5" id="KW-0411">Iron-sulfur</keyword>
<evidence type="ECO:0000256" key="6">
    <source>
        <dbReference type="PROSITE-ProRule" id="PRU01024"/>
    </source>
</evidence>
<keyword evidence="3 6" id="KW-0808">Transferase</keyword>
<gene>
    <name evidence="8" type="ORF">EI983_18365</name>
</gene>
<name>A0A6I6ISC4_9RHOB</name>
<dbReference type="Gene3D" id="3.40.50.150">
    <property type="entry name" value="Vaccinia Virus protein VP39"/>
    <property type="match status" value="1"/>
</dbReference>
<dbReference type="PROSITE" id="PS51687">
    <property type="entry name" value="SAM_MT_RNA_M5U"/>
    <property type="match status" value="1"/>
</dbReference>
<feature type="active site" description="Nucleophile" evidence="6">
    <location>
        <position position="363"/>
    </location>
</feature>
<dbReference type="AlphaFoldDB" id="A0A6I6ISC4"/>